<dbReference type="GeneID" id="84574622"/>
<evidence type="ECO:0000313" key="2">
    <source>
        <dbReference type="EMBL" id="SPW33602.1"/>
    </source>
</evidence>
<dbReference type="Proteomes" id="UP000249886">
    <property type="component" value="Unassembled WGS sequence"/>
</dbReference>
<proteinExistence type="predicted"/>
<sequence>MYSKIRAAAISGIAITLMVIGAPLAQAQGLPQLPPLPNINPETAIGTIFGSLSSMAVVYLLVGTVYNYFARQNGKKQYDGSYIPKF</sequence>
<feature type="transmembrane region" description="Helical" evidence="1">
    <location>
        <begin position="43"/>
        <end position="69"/>
    </location>
</feature>
<keyword evidence="1" id="KW-1133">Transmembrane helix</keyword>
<name>A0A6H9XCZ0_9CORY</name>
<keyword evidence="1" id="KW-0472">Membrane</keyword>
<keyword evidence="1" id="KW-0812">Transmembrane</keyword>
<evidence type="ECO:0000313" key="3">
    <source>
        <dbReference type="Proteomes" id="UP000249886"/>
    </source>
</evidence>
<dbReference type="EMBL" id="UARK01000034">
    <property type="protein sequence ID" value="SPW33602.1"/>
    <property type="molecule type" value="Genomic_DNA"/>
</dbReference>
<evidence type="ECO:0000256" key="1">
    <source>
        <dbReference type="SAM" id="Phobius"/>
    </source>
</evidence>
<protein>
    <submittedName>
        <fullName evidence="2">Uncharacterized protein</fullName>
    </submittedName>
</protein>
<organism evidence="2 3">
    <name type="scientific">Corynebacterium matruchotii</name>
    <dbReference type="NCBI Taxonomy" id="43768"/>
    <lineage>
        <taxon>Bacteria</taxon>
        <taxon>Bacillati</taxon>
        <taxon>Actinomycetota</taxon>
        <taxon>Actinomycetes</taxon>
        <taxon>Mycobacteriales</taxon>
        <taxon>Corynebacteriaceae</taxon>
        <taxon>Corynebacterium</taxon>
    </lineage>
</organism>
<gene>
    <name evidence="2" type="ORF">NCTC10254_02383</name>
</gene>
<dbReference type="RefSeq" id="WP_005520563.1">
    <property type="nucleotide sequence ID" value="NZ_CAUQUT010000002.1"/>
</dbReference>
<accession>A0A6H9XCZ0</accession>
<reference evidence="2 3" key="1">
    <citation type="submission" date="2018-06" db="EMBL/GenBank/DDBJ databases">
        <authorList>
            <consortium name="Pathogen Informatics"/>
            <person name="Doyle S."/>
        </authorList>
    </citation>
    <scope>NUCLEOTIDE SEQUENCE [LARGE SCALE GENOMIC DNA]</scope>
    <source>
        <strain evidence="2 3">NCTC10254</strain>
    </source>
</reference>
<comment type="caution">
    <text evidence="2">The sequence shown here is derived from an EMBL/GenBank/DDBJ whole genome shotgun (WGS) entry which is preliminary data.</text>
</comment>
<dbReference type="AlphaFoldDB" id="A0A6H9XCZ0"/>